<dbReference type="CDD" id="cd07043">
    <property type="entry name" value="STAS_anti-anti-sigma_factors"/>
    <property type="match status" value="1"/>
</dbReference>
<dbReference type="GeneID" id="86820124"/>
<evidence type="ECO:0000259" key="3">
    <source>
        <dbReference type="PROSITE" id="PS50801"/>
    </source>
</evidence>
<organism evidence="4 5">
    <name type="scientific">Blautia hydrogenotrophica (strain DSM 10507 / JCM 14656 / S5a33)</name>
    <name type="common">Ruminococcus hydrogenotrophicus</name>
    <dbReference type="NCBI Taxonomy" id="476272"/>
    <lineage>
        <taxon>Bacteria</taxon>
        <taxon>Bacillati</taxon>
        <taxon>Bacillota</taxon>
        <taxon>Clostridia</taxon>
        <taxon>Lachnospirales</taxon>
        <taxon>Lachnospiraceae</taxon>
        <taxon>Blautia</taxon>
    </lineage>
</organism>
<dbReference type="Gene3D" id="3.30.750.24">
    <property type="entry name" value="STAS domain"/>
    <property type="match status" value="1"/>
</dbReference>
<dbReference type="HOGENOM" id="CLU_115403_9_2_9"/>
<keyword evidence="5" id="KW-1185">Reference proteome</keyword>
<dbReference type="Proteomes" id="UP000003100">
    <property type="component" value="Unassembled WGS sequence"/>
</dbReference>
<evidence type="ECO:0000256" key="2">
    <source>
        <dbReference type="RuleBase" id="RU003749"/>
    </source>
</evidence>
<feature type="domain" description="STAS" evidence="3">
    <location>
        <begin position="12"/>
        <end position="99"/>
    </location>
</feature>
<dbReference type="AlphaFoldDB" id="C0CJH8"/>
<dbReference type="SUPFAM" id="SSF52091">
    <property type="entry name" value="SpoIIaa-like"/>
    <property type="match status" value="1"/>
</dbReference>
<reference evidence="4 5" key="1">
    <citation type="submission" date="2009-01" db="EMBL/GenBank/DDBJ databases">
        <authorList>
            <person name="Fulton L."/>
            <person name="Clifton S."/>
            <person name="Fulton B."/>
            <person name="Xu J."/>
            <person name="Minx P."/>
            <person name="Pepin K.H."/>
            <person name="Johnson M."/>
            <person name="Bhonagiri V."/>
            <person name="Nash W.E."/>
            <person name="Mardis E.R."/>
            <person name="Wilson R.K."/>
        </authorList>
    </citation>
    <scope>NUCLEOTIDE SEQUENCE [LARGE SCALE GENOMIC DNA]</scope>
    <source>
        <strain evidence="5">DSM 10507 / JCM 14656 / S5a33</strain>
    </source>
</reference>
<evidence type="ECO:0000313" key="5">
    <source>
        <dbReference type="Proteomes" id="UP000003100"/>
    </source>
</evidence>
<sequence>MKITNRKNDLGVVLQVEGRIDTYTAETFEQALLELLEKESVVTVDFEDVEYVSSAGLRALLNGQKKANSQGKEMICVNINETVEEVLEMTGFIDILTIE</sequence>
<dbReference type="RefSeq" id="WP_005946678.1">
    <property type="nucleotide sequence ID" value="NZ_CP136423.1"/>
</dbReference>
<dbReference type="PROSITE" id="PS50801">
    <property type="entry name" value="STAS"/>
    <property type="match status" value="1"/>
</dbReference>
<dbReference type="GO" id="GO:0043856">
    <property type="term" value="F:anti-sigma factor antagonist activity"/>
    <property type="evidence" value="ECO:0007669"/>
    <property type="project" value="InterPro"/>
</dbReference>
<dbReference type="eggNOG" id="COG1366">
    <property type="taxonomic scope" value="Bacteria"/>
</dbReference>
<dbReference type="NCBIfam" id="TIGR00377">
    <property type="entry name" value="ant_ant_sig"/>
    <property type="match status" value="1"/>
</dbReference>
<dbReference type="PATRIC" id="fig|476272.21.peg.2322"/>
<dbReference type="InterPro" id="IPR003658">
    <property type="entry name" value="Anti-sigma_ant"/>
</dbReference>
<dbReference type="InterPro" id="IPR002645">
    <property type="entry name" value="STAS_dom"/>
</dbReference>
<protein>
    <recommendedName>
        <fullName evidence="2">Anti-sigma factor antagonist</fullName>
    </recommendedName>
</protein>
<evidence type="ECO:0000313" key="4">
    <source>
        <dbReference type="EMBL" id="EEG50088.1"/>
    </source>
</evidence>
<comment type="similarity">
    <text evidence="1 2">Belongs to the anti-sigma-factor antagonist family.</text>
</comment>
<dbReference type="InterPro" id="IPR036513">
    <property type="entry name" value="STAS_dom_sf"/>
</dbReference>
<accession>C0CJH8</accession>
<dbReference type="PANTHER" id="PTHR33495">
    <property type="entry name" value="ANTI-SIGMA FACTOR ANTAGONIST TM_1081-RELATED-RELATED"/>
    <property type="match status" value="1"/>
</dbReference>
<evidence type="ECO:0000256" key="1">
    <source>
        <dbReference type="ARBA" id="ARBA00009013"/>
    </source>
</evidence>
<dbReference type="Pfam" id="PF01740">
    <property type="entry name" value="STAS"/>
    <property type="match status" value="1"/>
</dbReference>
<gene>
    <name evidence="4" type="ORF">RUMHYD_00976</name>
</gene>
<dbReference type="EMBL" id="ACBZ01000043">
    <property type="protein sequence ID" value="EEG50088.1"/>
    <property type="molecule type" value="Genomic_DNA"/>
</dbReference>
<reference evidence="4 5" key="2">
    <citation type="submission" date="2009-02" db="EMBL/GenBank/DDBJ databases">
        <title>Draft genome sequence of Blautia hydrogenotrophica DSM 10507 (Ruminococcus hydrogenotrophicus DSM 10507).</title>
        <authorList>
            <person name="Sudarsanam P."/>
            <person name="Ley R."/>
            <person name="Guruge J."/>
            <person name="Turnbaugh P.J."/>
            <person name="Mahowald M."/>
            <person name="Liep D."/>
            <person name="Gordon J."/>
        </authorList>
    </citation>
    <scope>NUCLEOTIDE SEQUENCE [LARGE SCALE GENOMIC DNA]</scope>
    <source>
        <strain evidence="5">DSM 10507 / JCM 14656 / S5a33</strain>
    </source>
</reference>
<name>C0CJH8_BLAHS</name>
<proteinExistence type="inferred from homology"/>